<dbReference type="InterPro" id="IPR036291">
    <property type="entry name" value="NAD(P)-bd_dom_sf"/>
</dbReference>
<dbReference type="GO" id="GO:0016874">
    <property type="term" value="F:ligase activity"/>
    <property type="evidence" value="ECO:0007669"/>
    <property type="project" value="UniProtKB-KW"/>
</dbReference>
<dbReference type="RefSeq" id="WP_205121391.1">
    <property type="nucleotide sequence ID" value="NZ_JAFBCM010000001.1"/>
</dbReference>
<reference evidence="3" key="1">
    <citation type="journal article" date="2019" name="Int. J. Syst. Evol. Microbiol.">
        <title>The Global Catalogue of Microorganisms (GCM) 10K type strain sequencing project: providing services to taxonomists for standard genome sequencing and annotation.</title>
        <authorList>
            <consortium name="The Broad Institute Genomics Platform"/>
            <consortium name="The Broad Institute Genome Sequencing Center for Infectious Disease"/>
            <person name="Wu L."/>
            <person name="Ma J."/>
        </authorList>
    </citation>
    <scope>NUCLEOTIDE SEQUENCE [LARGE SCALE GENOMIC DNA]</scope>
    <source>
        <strain evidence="3">CGMCC 4.7241</strain>
    </source>
</reference>
<dbReference type="SUPFAM" id="SSF51735">
    <property type="entry name" value="NAD(P)-binding Rossmann-fold domains"/>
    <property type="match status" value="1"/>
</dbReference>
<evidence type="ECO:0000313" key="3">
    <source>
        <dbReference type="Proteomes" id="UP001595699"/>
    </source>
</evidence>
<organism evidence="2 3">
    <name type="scientific">Tenggerimyces flavus</name>
    <dbReference type="NCBI Taxonomy" id="1708749"/>
    <lineage>
        <taxon>Bacteria</taxon>
        <taxon>Bacillati</taxon>
        <taxon>Actinomycetota</taxon>
        <taxon>Actinomycetes</taxon>
        <taxon>Propionibacteriales</taxon>
        <taxon>Nocardioidaceae</taxon>
        <taxon>Tenggerimyces</taxon>
    </lineage>
</organism>
<proteinExistence type="predicted"/>
<dbReference type="Pfam" id="PF13380">
    <property type="entry name" value="CoA_binding_2"/>
    <property type="match status" value="1"/>
</dbReference>
<dbReference type="SUPFAM" id="SSF56059">
    <property type="entry name" value="Glutathione synthetase ATP-binding domain-like"/>
    <property type="match status" value="1"/>
</dbReference>
<name>A0ABV7YAX3_9ACTN</name>
<dbReference type="InterPro" id="IPR003781">
    <property type="entry name" value="CoA-bd"/>
</dbReference>
<dbReference type="Gene3D" id="3.40.50.261">
    <property type="entry name" value="Succinyl-CoA synthetase domains"/>
    <property type="match status" value="2"/>
</dbReference>
<dbReference type="PANTHER" id="PTHR42793">
    <property type="entry name" value="COA BINDING DOMAIN CONTAINING PROTEIN"/>
    <property type="match status" value="1"/>
</dbReference>
<evidence type="ECO:0000259" key="1">
    <source>
        <dbReference type="SMART" id="SM00881"/>
    </source>
</evidence>
<dbReference type="Gene3D" id="3.30.470.20">
    <property type="entry name" value="ATP-grasp fold, B domain"/>
    <property type="match status" value="1"/>
</dbReference>
<dbReference type="Pfam" id="PF13549">
    <property type="entry name" value="ATP-grasp_5"/>
    <property type="match status" value="1"/>
</dbReference>
<protein>
    <submittedName>
        <fullName evidence="2">Acetate--CoA ligase family protein</fullName>
    </submittedName>
</protein>
<dbReference type="Gene3D" id="3.30.1490.20">
    <property type="entry name" value="ATP-grasp fold, A domain"/>
    <property type="match status" value="1"/>
</dbReference>
<comment type="caution">
    <text evidence="2">The sequence shown here is derived from an EMBL/GenBank/DDBJ whole genome shotgun (WGS) entry which is preliminary data.</text>
</comment>
<dbReference type="InterPro" id="IPR032875">
    <property type="entry name" value="Succ_CoA_lig_flav_dom"/>
</dbReference>
<gene>
    <name evidence="2" type="ORF">ACFOUW_13735</name>
</gene>
<dbReference type="Pfam" id="PF13607">
    <property type="entry name" value="Succ_CoA_lig"/>
    <property type="match status" value="1"/>
</dbReference>
<evidence type="ECO:0000313" key="2">
    <source>
        <dbReference type="EMBL" id="MFC3761898.1"/>
    </source>
</evidence>
<dbReference type="Proteomes" id="UP001595699">
    <property type="component" value="Unassembled WGS sequence"/>
</dbReference>
<keyword evidence="3" id="KW-1185">Reference proteome</keyword>
<dbReference type="InterPro" id="IPR013815">
    <property type="entry name" value="ATP_grasp_subdomain_1"/>
</dbReference>
<dbReference type="SUPFAM" id="SSF52210">
    <property type="entry name" value="Succinyl-CoA synthetase domains"/>
    <property type="match status" value="2"/>
</dbReference>
<dbReference type="PANTHER" id="PTHR42793:SF4">
    <property type="entry name" value="BLL6376 PROTEIN"/>
    <property type="match status" value="1"/>
</dbReference>
<dbReference type="EMBL" id="JBHRZH010000011">
    <property type="protein sequence ID" value="MFC3761898.1"/>
    <property type="molecule type" value="Genomic_DNA"/>
</dbReference>
<dbReference type="SMART" id="SM00881">
    <property type="entry name" value="CoA_binding"/>
    <property type="match status" value="1"/>
</dbReference>
<keyword evidence="2" id="KW-0436">Ligase</keyword>
<feature type="domain" description="CoA-binding" evidence="1">
    <location>
        <begin position="224"/>
        <end position="319"/>
    </location>
</feature>
<dbReference type="InterPro" id="IPR016102">
    <property type="entry name" value="Succinyl-CoA_synth-like"/>
</dbReference>
<dbReference type="Gene3D" id="3.40.50.720">
    <property type="entry name" value="NAD(P)-binding Rossmann-like Domain"/>
    <property type="match status" value="1"/>
</dbReference>
<sequence>MSPVDVATRLDRAGIPVARGVLVDDVSGIAAAYEAVGATLVVVKAAGLLHKTESGGVAFGLSSAEAATEAARRMLEQVGPHGLPFMVQEQASGVEMLVGLRRNPELGAAVVVGLGGIQAEIHKDVARRLVPVTPDDVLAMLRELRSWPLLDGYRGSRPLDVEALCEVIVKVALLAEEDPSIGELDLNPVMVRPANEGCLVVDARIVTMPVPERTERPRHQLERMLRPKHIAVVGVSDDEKKVGARLFRYLVDHDFPGRLSPVHPSGGETQGYRRYQSLADIEGTPDLVCVAVPARAVREVAEQAVAIGAGGVLVHSSDFAEVGETGRELQEELTKVLSAGAVPLVGPNSMGVVAPRFGLAASISGGLEMTELTAGRVALLTSSGALGSCLATRLMGTNVGISYWIHVGNEGDLVLADFLEWLADDEDTHAIGLLVEDIKDGPRFVEAGRRLARAGKPMFAYNMVRSERGREAALSHTGAMVGAIELREEVIRAAGMVSVPSLRVLEDALLLTSAYALPRGQRLVAITFSGGASTIIADEAERFGIDLPELSEATAAAVRTHVPSYAAVRNPMDTSFQMLSNPESFRKAITAILAGNEFDAALVQFTTNADPFAERLAESVVEVLRSARVPIYVSRFGGTQLAPRALKVYNDAGIPVLDAPDRAAQAIAAVMMARRALDAASRSR</sequence>
<accession>A0ABV7YAX3</accession>